<feature type="transmembrane region" description="Helical" evidence="7">
    <location>
        <begin position="271"/>
        <end position="291"/>
    </location>
</feature>
<dbReference type="GO" id="GO:0015174">
    <property type="term" value="F:basic amino acid transmembrane transporter activity"/>
    <property type="evidence" value="ECO:0007669"/>
    <property type="project" value="UniProtKB-ARBA"/>
</dbReference>
<keyword evidence="4 7" id="KW-0472">Membrane</keyword>
<comment type="subcellular location">
    <subcellularLocation>
        <location evidence="1">Membrane</location>
        <topology evidence="1">Multi-pass membrane protein</topology>
    </subcellularLocation>
</comment>
<keyword evidence="3 7" id="KW-1133">Transmembrane helix</keyword>
<dbReference type="SMART" id="SM00679">
    <property type="entry name" value="CTNS"/>
    <property type="match status" value="2"/>
</dbReference>
<organism evidence="8 9">
    <name type="scientific">Piptocephalis cylindrospora</name>
    <dbReference type="NCBI Taxonomy" id="1907219"/>
    <lineage>
        <taxon>Eukaryota</taxon>
        <taxon>Fungi</taxon>
        <taxon>Fungi incertae sedis</taxon>
        <taxon>Zoopagomycota</taxon>
        <taxon>Zoopagomycotina</taxon>
        <taxon>Zoopagomycetes</taxon>
        <taxon>Zoopagales</taxon>
        <taxon>Piptocephalidaceae</taxon>
        <taxon>Piptocephalis</taxon>
    </lineage>
</organism>
<dbReference type="Proteomes" id="UP000267251">
    <property type="component" value="Unassembled WGS sequence"/>
</dbReference>
<dbReference type="InterPro" id="IPR051415">
    <property type="entry name" value="LAAT-1"/>
</dbReference>
<feature type="transmembrane region" description="Helical" evidence="7">
    <location>
        <begin position="19"/>
        <end position="37"/>
    </location>
</feature>
<feature type="transmembrane region" description="Helical" evidence="7">
    <location>
        <begin position="199"/>
        <end position="217"/>
    </location>
</feature>
<feature type="transmembrane region" description="Helical" evidence="7">
    <location>
        <begin position="49"/>
        <end position="69"/>
    </location>
</feature>
<evidence type="ECO:0000256" key="4">
    <source>
        <dbReference type="ARBA" id="ARBA00023136"/>
    </source>
</evidence>
<dbReference type="GO" id="GO:0098852">
    <property type="term" value="C:lytic vacuole membrane"/>
    <property type="evidence" value="ECO:0007669"/>
    <property type="project" value="UniProtKB-ARBA"/>
</dbReference>
<dbReference type="Gene3D" id="1.20.1280.290">
    <property type="match status" value="2"/>
</dbReference>
<feature type="transmembrane region" description="Helical" evidence="7">
    <location>
        <begin position="237"/>
        <end position="259"/>
    </location>
</feature>
<dbReference type="PANTHER" id="PTHR16201:SF44">
    <property type="entry name" value="SEVEN TRANSMEMBRANE PROTEIN 1"/>
    <property type="match status" value="1"/>
</dbReference>
<gene>
    <name evidence="8" type="ORF">BJ684DRAFT_21386</name>
</gene>
<dbReference type="GO" id="GO:0034486">
    <property type="term" value="P:vacuolar transmembrane transport"/>
    <property type="evidence" value="ECO:0007669"/>
    <property type="project" value="UniProtKB-ARBA"/>
</dbReference>
<keyword evidence="9" id="KW-1185">Reference proteome</keyword>
<dbReference type="EMBL" id="KZ988507">
    <property type="protein sequence ID" value="RKP12048.1"/>
    <property type="molecule type" value="Genomic_DNA"/>
</dbReference>
<evidence type="ECO:0000313" key="8">
    <source>
        <dbReference type="EMBL" id="RKP12048.1"/>
    </source>
</evidence>
<comment type="similarity">
    <text evidence="5">Belongs to the laat-1 family.</text>
</comment>
<accession>A0A4P9XZW4</accession>
<reference evidence="9" key="1">
    <citation type="journal article" date="2018" name="Nat. Microbiol.">
        <title>Leveraging single-cell genomics to expand the fungal tree of life.</title>
        <authorList>
            <person name="Ahrendt S.R."/>
            <person name="Quandt C.A."/>
            <person name="Ciobanu D."/>
            <person name="Clum A."/>
            <person name="Salamov A."/>
            <person name="Andreopoulos B."/>
            <person name="Cheng J.F."/>
            <person name="Woyke T."/>
            <person name="Pelin A."/>
            <person name="Henrissat B."/>
            <person name="Reynolds N.K."/>
            <person name="Benny G.L."/>
            <person name="Smith M.E."/>
            <person name="James T.Y."/>
            <person name="Grigoriev I.V."/>
        </authorList>
    </citation>
    <scope>NUCLEOTIDE SEQUENCE [LARGE SCALE GENOMIC DNA]</scope>
</reference>
<feature type="transmembrane region" description="Helical" evidence="7">
    <location>
        <begin position="75"/>
        <end position="97"/>
    </location>
</feature>
<evidence type="ECO:0000256" key="5">
    <source>
        <dbReference type="ARBA" id="ARBA00038039"/>
    </source>
</evidence>
<dbReference type="OrthoDB" id="8048523at2759"/>
<dbReference type="PANTHER" id="PTHR16201">
    <property type="entry name" value="SEVEN TRANSMEMBRANE PROTEIN 1-RELATED"/>
    <property type="match status" value="1"/>
</dbReference>
<name>A0A4P9XZW4_9FUNG</name>
<evidence type="ECO:0000256" key="6">
    <source>
        <dbReference type="ARBA" id="ARBA00050768"/>
    </source>
</evidence>
<proteinExistence type="inferred from homology"/>
<dbReference type="InterPro" id="IPR006603">
    <property type="entry name" value="PQ-loop_rpt"/>
</dbReference>
<protein>
    <submittedName>
        <fullName evidence="8">PQ loop repeat-domain-containing protein</fullName>
    </submittedName>
</protein>
<dbReference type="FunFam" id="1.20.1280.290:FF:000009">
    <property type="entry name" value="PQ loop repeat family protein"/>
    <property type="match status" value="1"/>
</dbReference>
<evidence type="ECO:0000256" key="2">
    <source>
        <dbReference type="ARBA" id="ARBA00022692"/>
    </source>
</evidence>
<comment type="catalytic activity">
    <reaction evidence="6">
        <text>L-histidine(out) + L-arginine(in) = L-histidine(in) + L-arginine(out)</text>
        <dbReference type="Rhea" id="RHEA:71063"/>
        <dbReference type="ChEBI" id="CHEBI:32682"/>
        <dbReference type="ChEBI" id="CHEBI:57595"/>
    </reaction>
</comment>
<keyword evidence="2 7" id="KW-0812">Transmembrane</keyword>
<evidence type="ECO:0000313" key="9">
    <source>
        <dbReference type="Proteomes" id="UP000267251"/>
    </source>
</evidence>
<evidence type="ECO:0000256" key="7">
    <source>
        <dbReference type="SAM" id="Phobius"/>
    </source>
</evidence>
<dbReference type="FunFam" id="1.20.1280.290:FF:000012">
    <property type="entry name" value="Vacuolar membrane PQ loop repeat protein"/>
    <property type="match status" value="1"/>
</dbReference>
<dbReference type="Pfam" id="PF04193">
    <property type="entry name" value="PQ-loop"/>
    <property type="match status" value="2"/>
</dbReference>
<dbReference type="AlphaFoldDB" id="A0A4P9XZW4"/>
<sequence>MSDIPSTIIGFPHEQVSHFMGYISVFFWFIVFIPQIYENYKRQSGDSIALSFLLIWIIGDVLNLAGVIFQDLLFTMLVLSIYYCASDTVLISQVIYYRLRSPKIKQLDGNASPVEVDSSTSALPVTEATALLPSAEDRNSALPQEDETSTSPTASKALYLILPLFILGAGFITFHESIYQSKMGVFLSRPPPTGNPPRHIQFWPQVLGWTSASLYVFARIPQIWKNYRSKSCEGLSLAMFAFCVLGNVTFCLSIFTYSLETEFLLMNLPWLVGNGGTLVFDFTIFYQFWIYRPVEEEEVRSGGEVMICPQETV</sequence>
<evidence type="ECO:0000256" key="3">
    <source>
        <dbReference type="ARBA" id="ARBA00022989"/>
    </source>
</evidence>
<evidence type="ECO:0000256" key="1">
    <source>
        <dbReference type="ARBA" id="ARBA00004141"/>
    </source>
</evidence>
<feature type="transmembrane region" description="Helical" evidence="7">
    <location>
        <begin position="157"/>
        <end position="179"/>
    </location>
</feature>